<dbReference type="FunFam" id="1.10.287.1080:FF:000001">
    <property type="entry name" value="Nucleoside triphosphate pyrophosphohydrolase"/>
    <property type="match status" value="1"/>
</dbReference>
<dbReference type="GO" id="GO:0006203">
    <property type="term" value="P:dGTP catabolic process"/>
    <property type="evidence" value="ECO:0007669"/>
    <property type="project" value="TreeGrafter"/>
</dbReference>
<dbReference type="EC" id="3.6.1.9" evidence="2"/>
<dbReference type="InterPro" id="IPR004518">
    <property type="entry name" value="MazG-like_dom"/>
</dbReference>
<dbReference type="GO" id="GO:0046076">
    <property type="term" value="P:dTTP catabolic process"/>
    <property type="evidence" value="ECO:0007669"/>
    <property type="project" value="TreeGrafter"/>
</dbReference>
<dbReference type="GO" id="GO:0046047">
    <property type="term" value="P:TTP catabolic process"/>
    <property type="evidence" value="ECO:0007669"/>
    <property type="project" value="TreeGrafter"/>
</dbReference>
<gene>
    <name evidence="2" type="primary">rdgB-1</name>
    <name evidence="2" type="ORF">GlitD10_0317</name>
</gene>
<reference evidence="2 3" key="1">
    <citation type="submission" date="2016-10" db="EMBL/GenBank/DDBJ databases">
        <title>Description of Gloeomargarita lithophora gen. nov., sp. nov., a thylakoid-bearing basal-branching cyanobacterium with intracellular carbonates, and proposal for Gloeomargaritales ord. nov.</title>
        <authorList>
            <person name="Moreira D."/>
            <person name="Tavera R."/>
            <person name="Benzerara K."/>
            <person name="Skouri-Panet F."/>
            <person name="Couradeau E."/>
            <person name="Gerard E."/>
            <person name="Loussert C."/>
            <person name="Novelo E."/>
            <person name="Zivanovic Y."/>
            <person name="Lopez-Garcia P."/>
        </authorList>
    </citation>
    <scope>NUCLEOTIDE SEQUENCE [LARGE SCALE GENOMIC DNA]</scope>
    <source>
        <strain evidence="2 3">D10</strain>
    </source>
</reference>
<dbReference type="NCBIfam" id="TIGR00444">
    <property type="entry name" value="mazG"/>
    <property type="match status" value="1"/>
</dbReference>
<feature type="domain" description="NTP pyrophosphohydrolase MazG-like" evidence="1">
    <location>
        <begin position="107"/>
        <end position="180"/>
    </location>
</feature>
<dbReference type="KEGG" id="glt:GlitD10_0317"/>
<dbReference type="GO" id="GO:0046081">
    <property type="term" value="P:dUTP catabolic process"/>
    <property type="evidence" value="ECO:0007669"/>
    <property type="project" value="TreeGrafter"/>
</dbReference>
<evidence type="ECO:0000259" key="1">
    <source>
        <dbReference type="Pfam" id="PF03819"/>
    </source>
</evidence>
<evidence type="ECO:0000313" key="3">
    <source>
        <dbReference type="Proteomes" id="UP000180235"/>
    </source>
</evidence>
<sequence length="301" mass="33630">MKPIHFLAIKDLKSLEQLPLPALFLNVHHCQELQAILHHCTLDQNLILFDATSRLFDGTKPQLDNQEYTYPIHLYMADPVRESYQQLVDIVAQLRHPKTGCPWDLAQTPASLTPYIIEEAYEVVHAIDTGQPAAIQEELGDLLLQVVLQAQIAQESGDFSLVEIASGISEKLIRRHPHVFGELVVNDVAVVRQNWEAIKQQEQGHSLAEKLNHYMATFPALIAAGKIYQKLQTQGTNNLGISINPQTIQAQLDTFLNQPSAENLGRLLFMLVGLGTAHQLDSNLALAAVNAHLVKQLDWQN</sequence>
<dbReference type="GO" id="GO:0006950">
    <property type="term" value="P:response to stress"/>
    <property type="evidence" value="ECO:0007669"/>
    <property type="project" value="UniProtKB-ARBA"/>
</dbReference>
<dbReference type="InterPro" id="IPR011551">
    <property type="entry name" value="NTP_PyrPHydrolase_MazG"/>
</dbReference>
<dbReference type="GO" id="GO:0046061">
    <property type="term" value="P:dATP catabolic process"/>
    <property type="evidence" value="ECO:0007669"/>
    <property type="project" value="TreeGrafter"/>
</dbReference>
<name>A0A1J0A9K6_9CYAN</name>
<dbReference type="STRING" id="1188229.GlitD10_0317"/>
<dbReference type="CDD" id="cd11528">
    <property type="entry name" value="NTP-PPase_MazG_Nterm"/>
    <property type="match status" value="1"/>
</dbReference>
<organism evidence="2 3">
    <name type="scientific">Gloeomargarita lithophora Alchichica-D10</name>
    <dbReference type="NCBI Taxonomy" id="1188229"/>
    <lineage>
        <taxon>Bacteria</taxon>
        <taxon>Bacillati</taxon>
        <taxon>Cyanobacteriota</taxon>
        <taxon>Cyanophyceae</taxon>
        <taxon>Gloeomargaritales</taxon>
        <taxon>Gloeomargaritaceae</taxon>
        <taxon>Gloeomargarita</taxon>
    </lineage>
</organism>
<dbReference type="Pfam" id="PF03819">
    <property type="entry name" value="MazG"/>
    <property type="match status" value="1"/>
</dbReference>
<proteinExistence type="predicted"/>
<keyword evidence="3" id="KW-1185">Reference proteome</keyword>
<dbReference type="GO" id="GO:0046052">
    <property type="term" value="P:UTP catabolic process"/>
    <property type="evidence" value="ECO:0007669"/>
    <property type="project" value="TreeGrafter"/>
</dbReference>
<dbReference type="GO" id="GO:0047429">
    <property type="term" value="F:nucleoside triphosphate diphosphatase activity"/>
    <property type="evidence" value="ECO:0007669"/>
    <property type="project" value="UniProtKB-EC"/>
</dbReference>
<dbReference type="PANTHER" id="PTHR30522:SF0">
    <property type="entry name" value="NUCLEOSIDE TRIPHOSPHATE PYROPHOSPHOHYDROLASE"/>
    <property type="match status" value="1"/>
</dbReference>
<dbReference type="RefSeq" id="WP_071453333.1">
    <property type="nucleotide sequence ID" value="NZ_CP017675.1"/>
</dbReference>
<dbReference type="EMBL" id="CP017675">
    <property type="protein sequence ID" value="APB32624.1"/>
    <property type="molecule type" value="Genomic_DNA"/>
</dbReference>
<dbReference type="PANTHER" id="PTHR30522">
    <property type="entry name" value="NUCLEOSIDE TRIPHOSPHATE PYROPHOSPHOHYDROLASE"/>
    <property type="match status" value="1"/>
</dbReference>
<evidence type="ECO:0000313" key="2">
    <source>
        <dbReference type="EMBL" id="APB32624.1"/>
    </source>
</evidence>
<dbReference type="SUPFAM" id="SSF101386">
    <property type="entry name" value="all-alpha NTP pyrophosphatases"/>
    <property type="match status" value="1"/>
</dbReference>
<accession>A0A1J0A9K6</accession>
<dbReference type="AlphaFoldDB" id="A0A1J0A9K6"/>
<dbReference type="Gene3D" id="1.10.287.1080">
    <property type="entry name" value="MazG-like"/>
    <property type="match status" value="1"/>
</dbReference>
<protein>
    <submittedName>
        <fullName evidence="2">MazG</fullName>
        <ecNumber evidence="2">3.6.1.9</ecNumber>
    </submittedName>
</protein>
<keyword evidence="2" id="KW-0378">Hydrolase</keyword>
<dbReference type="InterPro" id="IPR048015">
    <property type="entry name" value="NTP-PPase_MazG-like_N"/>
</dbReference>
<dbReference type="Proteomes" id="UP000180235">
    <property type="component" value="Chromosome"/>
</dbReference>